<dbReference type="AlphaFoldDB" id="A0A3N4AFV5"/>
<keyword evidence="2" id="KW-1185">Reference proteome</keyword>
<dbReference type="Proteomes" id="UP000270616">
    <property type="component" value="Unassembled WGS sequence"/>
</dbReference>
<accession>A0A3N4AFV5</accession>
<gene>
    <name evidence="1" type="ORF">EDL96_01490</name>
</gene>
<proteinExistence type="predicted"/>
<sequence>MEVPSEYLQRSFAGVREVFRHCLVASLGALESGQEVGGNDLAVGYSALEHGNYALWFDIRDRRHRFTRWLTPKETWNAAVESLLGEASAELIALLRATAMAADGHGEGLMIRPDPGPEGMRSRMEVSLPGYPAARLSADLWDWSQGAEGIAAVRDMFAVVLAPEVQHIDVVLYAGDPQEERVRLEPTGDFVAFLEGAPRR</sequence>
<dbReference type="RefSeq" id="WP_123823664.1">
    <property type="nucleotide sequence ID" value="NZ_RKMF01000001.1"/>
</dbReference>
<dbReference type="EMBL" id="RKMF01000001">
    <property type="protein sequence ID" value="ROZ65769.1"/>
    <property type="molecule type" value="Genomic_DNA"/>
</dbReference>
<organism evidence="1 2">
    <name type="scientific">Kocuria soli</name>
    <dbReference type="NCBI Taxonomy" id="2485125"/>
    <lineage>
        <taxon>Bacteria</taxon>
        <taxon>Bacillati</taxon>
        <taxon>Actinomycetota</taxon>
        <taxon>Actinomycetes</taxon>
        <taxon>Micrococcales</taxon>
        <taxon>Micrococcaceae</taxon>
        <taxon>Kocuria</taxon>
    </lineage>
</organism>
<name>A0A3N4AFV5_9MICC</name>
<comment type="caution">
    <text evidence="1">The sequence shown here is derived from an EMBL/GenBank/DDBJ whole genome shotgun (WGS) entry which is preliminary data.</text>
</comment>
<evidence type="ECO:0000313" key="2">
    <source>
        <dbReference type="Proteomes" id="UP000270616"/>
    </source>
</evidence>
<protein>
    <submittedName>
        <fullName evidence="1">Uncharacterized protein</fullName>
    </submittedName>
</protein>
<dbReference type="OrthoDB" id="4879070at2"/>
<evidence type="ECO:0000313" key="1">
    <source>
        <dbReference type="EMBL" id="ROZ65769.1"/>
    </source>
</evidence>
<reference evidence="1 2" key="1">
    <citation type="submission" date="2018-10" db="EMBL/GenBank/DDBJ databases">
        <title>Kocuria sp. M5W7-7, whole genome shotgun sequence.</title>
        <authorList>
            <person name="Tuo L."/>
        </authorList>
    </citation>
    <scope>NUCLEOTIDE SEQUENCE [LARGE SCALE GENOMIC DNA]</scope>
    <source>
        <strain evidence="1 2">M5W7-7</strain>
    </source>
</reference>